<feature type="compositionally biased region" description="Low complexity" evidence="1">
    <location>
        <begin position="816"/>
        <end position="849"/>
    </location>
</feature>
<proteinExistence type="predicted"/>
<feature type="compositionally biased region" description="Low complexity" evidence="1">
    <location>
        <begin position="870"/>
        <end position="879"/>
    </location>
</feature>
<evidence type="ECO:0000256" key="1">
    <source>
        <dbReference type="SAM" id="MobiDB-lite"/>
    </source>
</evidence>
<dbReference type="Proteomes" id="UP001240561">
    <property type="component" value="Unassembled WGS sequence"/>
</dbReference>
<comment type="caution">
    <text evidence="3">The sequence shown here is derived from an EMBL/GenBank/DDBJ whole genome shotgun (WGS) entry which is preliminary data.</text>
</comment>
<feature type="compositionally biased region" description="Polar residues" evidence="1">
    <location>
        <begin position="1009"/>
        <end position="1021"/>
    </location>
</feature>
<feature type="compositionally biased region" description="Basic and acidic residues" evidence="1">
    <location>
        <begin position="770"/>
        <end position="785"/>
    </location>
</feature>
<keyword evidence="2" id="KW-1133">Transmembrane helix</keyword>
<reference evidence="3 4" key="1">
    <citation type="submission" date="2023-05" db="EMBL/GenBank/DDBJ databases">
        <title>Cataloging the Phylogenetic Diversity of Human Bladder Bacteria.</title>
        <authorList>
            <person name="Du J."/>
        </authorList>
    </citation>
    <scope>NUCLEOTIDE SEQUENCE [LARGE SCALE GENOMIC DNA]</scope>
    <source>
        <strain evidence="3 4">UMB9230</strain>
    </source>
</reference>
<organism evidence="3 4">
    <name type="scientific">Gardnerella vaginalis</name>
    <dbReference type="NCBI Taxonomy" id="2702"/>
    <lineage>
        <taxon>Bacteria</taxon>
        <taxon>Bacillati</taxon>
        <taxon>Actinomycetota</taxon>
        <taxon>Actinomycetes</taxon>
        <taxon>Bifidobacteriales</taxon>
        <taxon>Bifidobacteriaceae</taxon>
        <taxon>Gardnerella</taxon>
    </lineage>
</organism>
<feature type="transmembrane region" description="Helical" evidence="2">
    <location>
        <begin position="1078"/>
        <end position="1099"/>
    </location>
</feature>
<sequence length="1103" mass="119819">MGKHVCKKIPIFLRNKRTRMFSLLTALLATIAIVVGNGVISGAYAFDDIPTYISNYYGCGAEGDHRLYSVNDDITYCVDLYESGNAFADTSWGPVVNNRDVAIAAMMIKLSVNGKYWRGDYRDRVAIAYAIHEHFEDKDKWNNAKQHSFTSTKDFSEIAAKADELWNEAASKIPTKVSFENLYGTSGNSGEIKVKAEGVLRTAYNGDDGVDFKITASNRNIMFKDNYYYNNNELKAERKGFIRTDKDYSDEFVWVASGEGKVDINGEYYLPNLERRDTKSGCYLLRLSQSPVKYNIDSSISIDAHRDFYPAVTSKSEVKKLKLGDSVEGNVKSSVNNEENKPWIENKKIRARGYYFVGSYENILKERAVGSSVDDYIKELRADSSIRQVGASDVYFTKSGEEAKTVVHVTNGDMKPENLEKATEYKVGEQDAGLFGTWVWTIAKNEQDNDVKDFVSSDFIEGFGKAQSTLTHMTKVNIKHVKNAKNKDSNEVSDTIVVSGAPKDYGMFKGNKEYGFDGDENMKVRLWWIGYENGTVDKESMSKLNPKSDKEPEEDDNHKKIGEWSVPLRNGVYTIANGKVMLKEDSADGAGNSGAVGNSEKGNEKEESELGKKVADIVNLKSGNSGESGMYVFVYDFPGSSRAEAFKTAFNDEDSRSIFTQEKEEHKTVNNNSAGNAGDVKPSGGAKPNGDKPNGGSKPSVGDVKPNDDVKPNGNKPNGDEKPNGDVKPNGGDKPSGDVKPSGDAKPNGGNKSDNVSTNNNDNKVNNNDNKVEESGEVTKNEIDPKTSAGGAVVDNIVNKQNSHDQGAQQNNKQDTQSNTQPNTNQNTQSQGNSTQTAQNQGGQNAGSQKQHKQTGDVEGKQNSNINADSSQSGSDSHSAVNSDNTNVNGSSQKNNESNKVDKSDKENNAGVVDKTNAGKSGKSDNAGNAGNTDNAGKSDNARNAGSAGKSDKSVNAENTENADNENLSSKNVHSDKADKSSKKDSGSSVTVHKGNTNSDKKDGRTTKRTASAAVSSLNTDEQNDNKSKKEASDLGSESLAESQSEYTNTKRNKRRHARAGVVSATSLFNAGIKIESVLMLSMAVLLIAGAIVLGKNIYRVVY</sequence>
<feature type="compositionally biased region" description="Low complexity" evidence="1">
    <location>
        <begin position="925"/>
        <end position="936"/>
    </location>
</feature>
<keyword evidence="2" id="KW-0812">Transmembrane</keyword>
<feature type="compositionally biased region" description="Basic and acidic residues" evidence="1">
    <location>
        <begin position="897"/>
        <end position="908"/>
    </location>
</feature>
<dbReference type="EMBL" id="JASOGJ010000006">
    <property type="protein sequence ID" value="MDK6695906.1"/>
    <property type="molecule type" value="Genomic_DNA"/>
</dbReference>
<feature type="compositionally biased region" description="Basic and acidic residues" evidence="1">
    <location>
        <begin position="973"/>
        <end position="986"/>
    </location>
</feature>
<evidence type="ECO:0000256" key="2">
    <source>
        <dbReference type="SAM" id="Phobius"/>
    </source>
</evidence>
<dbReference type="RefSeq" id="WP_004573716.1">
    <property type="nucleotide sequence ID" value="NZ_CP083172.1"/>
</dbReference>
<feature type="compositionally biased region" description="Low complexity" evidence="1">
    <location>
        <begin position="751"/>
        <end position="769"/>
    </location>
</feature>
<feature type="region of interest" description="Disordered" evidence="1">
    <location>
        <begin position="584"/>
        <end position="611"/>
    </location>
</feature>
<evidence type="ECO:0000313" key="4">
    <source>
        <dbReference type="Proteomes" id="UP001240561"/>
    </source>
</evidence>
<feature type="compositionally biased region" description="Basic and acidic residues" evidence="1">
    <location>
        <begin position="657"/>
        <end position="668"/>
    </location>
</feature>
<dbReference type="AlphaFoldDB" id="A0ABD4ZE02"/>
<feature type="compositionally biased region" description="Basic and acidic residues" evidence="1">
    <location>
        <begin position="1024"/>
        <end position="1033"/>
    </location>
</feature>
<feature type="compositionally biased region" description="Polar residues" evidence="1">
    <location>
        <begin position="798"/>
        <end position="815"/>
    </location>
</feature>
<accession>A0ABD4ZE02</accession>
<feature type="region of interest" description="Disordered" evidence="1">
    <location>
        <begin position="538"/>
        <end position="558"/>
    </location>
</feature>
<feature type="region of interest" description="Disordered" evidence="1">
    <location>
        <begin position="657"/>
        <end position="1059"/>
    </location>
</feature>
<protein>
    <recommendedName>
        <fullName evidence="5">Peptidase</fullName>
    </recommendedName>
</protein>
<feature type="compositionally biased region" description="Basic and acidic residues" evidence="1">
    <location>
        <begin position="601"/>
        <end position="611"/>
    </location>
</feature>
<feature type="compositionally biased region" description="Polar residues" evidence="1">
    <location>
        <begin position="880"/>
        <end position="896"/>
    </location>
</feature>
<feature type="compositionally biased region" description="Polar residues" evidence="1">
    <location>
        <begin position="1040"/>
        <end position="1050"/>
    </location>
</feature>
<evidence type="ECO:0000313" key="3">
    <source>
        <dbReference type="EMBL" id="MDK6695906.1"/>
    </source>
</evidence>
<feature type="compositionally biased region" description="Low complexity" evidence="1">
    <location>
        <begin position="956"/>
        <end position="967"/>
    </location>
</feature>
<name>A0ABD4ZE02_GARVA</name>
<keyword evidence="2" id="KW-0472">Membrane</keyword>
<evidence type="ECO:0008006" key="5">
    <source>
        <dbReference type="Google" id="ProtNLM"/>
    </source>
</evidence>
<gene>
    <name evidence="3" type="ORF">QP177_04940</name>
</gene>